<dbReference type="SUPFAM" id="SSF111331">
    <property type="entry name" value="NAD kinase/diacylglycerol kinase-like"/>
    <property type="match status" value="1"/>
</dbReference>
<comment type="caution">
    <text evidence="1">The sequence shown here is derived from an EMBL/GenBank/DDBJ whole genome shotgun (WGS) entry which is preliminary data.</text>
</comment>
<dbReference type="Gene3D" id="2.60.200.40">
    <property type="match status" value="1"/>
</dbReference>
<accession>A0A645JM40</accession>
<gene>
    <name evidence="1" type="ORF">SDC9_211565</name>
</gene>
<protein>
    <submittedName>
        <fullName evidence="1">Uncharacterized protein</fullName>
    </submittedName>
</protein>
<reference evidence="1" key="1">
    <citation type="submission" date="2019-08" db="EMBL/GenBank/DDBJ databases">
        <authorList>
            <person name="Kucharzyk K."/>
            <person name="Murdoch R.W."/>
            <person name="Higgins S."/>
            <person name="Loffler F."/>
        </authorList>
    </citation>
    <scope>NUCLEOTIDE SEQUENCE</scope>
</reference>
<dbReference type="AlphaFoldDB" id="A0A645JM40"/>
<evidence type="ECO:0000313" key="1">
    <source>
        <dbReference type="EMBL" id="MPN63799.1"/>
    </source>
</evidence>
<organism evidence="1">
    <name type="scientific">bioreactor metagenome</name>
    <dbReference type="NCBI Taxonomy" id="1076179"/>
    <lineage>
        <taxon>unclassified sequences</taxon>
        <taxon>metagenomes</taxon>
        <taxon>ecological metagenomes</taxon>
    </lineage>
</organism>
<proteinExistence type="predicted"/>
<name>A0A645JM40_9ZZZZ</name>
<sequence>MIPALLAGLLDRGGEFPNRTDSLEIHQARNVRVEADPPMEVQYDGEPTRLTTPFTAHVLRHAACFYVSQEGYELFA</sequence>
<dbReference type="EMBL" id="VSSQ01143716">
    <property type="protein sequence ID" value="MPN63799.1"/>
    <property type="molecule type" value="Genomic_DNA"/>
</dbReference>
<dbReference type="InterPro" id="IPR016064">
    <property type="entry name" value="NAD/diacylglycerol_kinase_sf"/>
</dbReference>